<evidence type="ECO:0000256" key="2">
    <source>
        <dbReference type="ARBA" id="ARBA00008520"/>
    </source>
</evidence>
<accession>A0A4R2CWR3</accession>
<dbReference type="PANTHER" id="PTHR43649:SF12">
    <property type="entry name" value="DIACETYLCHITOBIOSE BINDING PROTEIN DASA"/>
    <property type="match status" value="1"/>
</dbReference>
<dbReference type="SUPFAM" id="SSF53850">
    <property type="entry name" value="Periplasmic binding protein-like II"/>
    <property type="match status" value="1"/>
</dbReference>
<protein>
    <submittedName>
        <fullName evidence="4">Multiple sugar transport system substrate-binding protein</fullName>
    </submittedName>
</protein>
<dbReference type="EMBL" id="SLVX01000005">
    <property type="protein sequence ID" value="TCN46067.1"/>
    <property type="molecule type" value="Genomic_DNA"/>
</dbReference>
<dbReference type="Gene3D" id="3.40.190.10">
    <property type="entry name" value="Periplasmic binding protein-like II"/>
    <property type="match status" value="1"/>
</dbReference>
<comment type="similarity">
    <text evidence="2">Belongs to the bacterial solute-binding protein 1 family.</text>
</comment>
<sequence>MTYEKTKGGVWTRRQALKGAGALGMGLALSGLAAPALRAQEKRPIRFLNCETGKDTLAFFARMATEYKEKAGVEVIVDSVPLDEAFTKITNGIRSGTPYDVANVGFIGQVLLLAEEEQIVPLNELTDEFKWGNNILFPIDGKVYWYPFDYNLALIYYRKDLYEAKGLSVPNTWDAFAGNCEALVEGRQKGCLFPIGSNGAANWMSFAFLWAEGVKLFDDEWNVIIDNDEMKPKAAAYLDFMARLYATMPPGALQAGYSDVLSNLVAGTVAHGAYAGRVYEAAARDNPDMGGRLGIMPYMDSAGKQTAVSHGYDGWVVLKTDNTGNAMEFMRWLTTDRMVDFLHSAPVHFQPARLDIYDDQRWRDNALIKQFGAEIDQMRNLVTDGSVVLTSIDTQGPRPDVRPGKVFESFVMPEMLQNKILREMDSAEAVAQAAAKMRDVIK</sequence>
<keyword evidence="3" id="KW-0574">Periplasm</keyword>
<reference evidence="4 5" key="1">
    <citation type="submission" date="2019-03" db="EMBL/GenBank/DDBJ databases">
        <title>Genomic Encyclopedia of Type Strains, Phase IV (KMG-IV): sequencing the most valuable type-strain genomes for metagenomic binning, comparative biology and taxonomic classification.</title>
        <authorList>
            <person name="Goeker M."/>
        </authorList>
    </citation>
    <scope>NUCLEOTIDE SEQUENCE [LARGE SCALE GENOMIC DNA]</scope>
    <source>
        <strain evidence="4 5">DSM 18401</strain>
    </source>
</reference>
<keyword evidence="5" id="KW-1185">Reference proteome</keyword>
<dbReference type="InterPro" id="IPR050490">
    <property type="entry name" value="Bact_solute-bd_prot1"/>
</dbReference>
<evidence type="ECO:0000313" key="4">
    <source>
        <dbReference type="EMBL" id="TCN46067.1"/>
    </source>
</evidence>
<comment type="subcellular location">
    <subcellularLocation>
        <location evidence="1">Periplasm</location>
    </subcellularLocation>
</comment>
<dbReference type="InterPro" id="IPR006311">
    <property type="entry name" value="TAT_signal"/>
</dbReference>
<dbReference type="GO" id="GO:0042597">
    <property type="term" value="C:periplasmic space"/>
    <property type="evidence" value="ECO:0007669"/>
    <property type="project" value="UniProtKB-SubCell"/>
</dbReference>
<dbReference type="InterPro" id="IPR006059">
    <property type="entry name" value="SBP"/>
</dbReference>
<evidence type="ECO:0000256" key="3">
    <source>
        <dbReference type="ARBA" id="ARBA00022764"/>
    </source>
</evidence>
<keyword evidence="4" id="KW-0813">Transport</keyword>
<dbReference type="Pfam" id="PF13416">
    <property type="entry name" value="SBP_bac_8"/>
    <property type="match status" value="1"/>
</dbReference>
<gene>
    <name evidence="4" type="ORF">EV665_105154</name>
</gene>
<proteinExistence type="inferred from homology"/>
<name>A0A4R2CWR3_SHIGR</name>
<dbReference type="PROSITE" id="PS51318">
    <property type="entry name" value="TAT"/>
    <property type="match status" value="1"/>
</dbReference>
<evidence type="ECO:0000313" key="5">
    <source>
        <dbReference type="Proteomes" id="UP000295351"/>
    </source>
</evidence>
<dbReference type="RefSeq" id="WP_245507686.1">
    <property type="nucleotide sequence ID" value="NZ_BAABEI010000002.1"/>
</dbReference>
<comment type="caution">
    <text evidence="4">The sequence shown here is derived from an EMBL/GenBank/DDBJ whole genome shotgun (WGS) entry which is preliminary data.</text>
</comment>
<evidence type="ECO:0000256" key="1">
    <source>
        <dbReference type="ARBA" id="ARBA00004418"/>
    </source>
</evidence>
<organism evidence="4 5">
    <name type="scientific">Shinella granuli</name>
    <dbReference type="NCBI Taxonomy" id="323621"/>
    <lineage>
        <taxon>Bacteria</taxon>
        <taxon>Pseudomonadati</taxon>
        <taxon>Pseudomonadota</taxon>
        <taxon>Alphaproteobacteria</taxon>
        <taxon>Hyphomicrobiales</taxon>
        <taxon>Rhizobiaceae</taxon>
        <taxon>Shinella</taxon>
    </lineage>
</organism>
<dbReference type="AlphaFoldDB" id="A0A4R2CWR3"/>
<keyword evidence="4" id="KW-0762">Sugar transport</keyword>
<dbReference type="PANTHER" id="PTHR43649">
    <property type="entry name" value="ARABINOSE-BINDING PROTEIN-RELATED"/>
    <property type="match status" value="1"/>
</dbReference>
<dbReference type="Proteomes" id="UP000295351">
    <property type="component" value="Unassembled WGS sequence"/>
</dbReference>